<feature type="region of interest" description="Disordered" evidence="1">
    <location>
        <begin position="223"/>
        <end position="253"/>
    </location>
</feature>
<dbReference type="EMBL" id="MPDP01000007">
    <property type="protein sequence ID" value="KAK1497665.1"/>
    <property type="molecule type" value="Genomic_DNA"/>
</dbReference>
<comment type="caution">
    <text evidence="2">The sequence shown here is derived from an EMBL/GenBank/DDBJ whole genome shotgun (WGS) entry which is preliminary data.</text>
</comment>
<dbReference type="AlphaFoldDB" id="A0AAJ0DQ62"/>
<feature type="region of interest" description="Disordered" evidence="1">
    <location>
        <begin position="88"/>
        <end position="107"/>
    </location>
</feature>
<name>A0AAJ0DQ62_9PEZI</name>
<organism evidence="2 3">
    <name type="scientific">Colletotrichum cuscutae</name>
    <dbReference type="NCBI Taxonomy" id="1209917"/>
    <lineage>
        <taxon>Eukaryota</taxon>
        <taxon>Fungi</taxon>
        <taxon>Dikarya</taxon>
        <taxon>Ascomycota</taxon>
        <taxon>Pezizomycotina</taxon>
        <taxon>Sordariomycetes</taxon>
        <taxon>Hypocreomycetidae</taxon>
        <taxon>Glomerellales</taxon>
        <taxon>Glomerellaceae</taxon>
        <taxon>Colletotrichum</taxon>
        <taxon>Colletotrichum acutatum species complex</taxon>
    </lineage>
</organism>
<keyword evidence="3" id="KW-1185">Reference proteome</keyword>
<reference evidence="2" key="1">
    <citation type="submission" date="2016-11" db="EMBL/GenBank/DDBJ databases">
        <title>The genome sequence of Colletotrichum cuscutae.</title>
        <authorList>
            <person name="Baroncelli R."/>
        </authorList>
    </citation>
    <scope>NUCLEOTIDE SEQUENCE</scope>
    <source>
        <strain evidence="2">IMI 304802</strain>
    </source>
</reference>
<dbReference type="Proteomes" id="UP001239213">
    <property type="component" value="Unassembled WGS sequence"/>
</dbReference>
<evidence type="ECO:0000256" key="1">
    <source>
        <dbReference type="SAM" id="MobiDB-lite"/>
    </source>
</evidence>
<accession>A0AAJ0DQ62</accession>
<sequence>MNHPNKRNSKGRPGRRMSRWVGRYQAGATSDAYIIDHYRRKLITPNGEELANSSLGEVGSAAQKAVVTEADEISSHWSAAKGASWFKQKAESRRGSARRGKKRDGEEVLRSVQEPIVHLTNTWETKWSADAVIDGKVLHKQVLAASQGTSGQVEMACSLSLFLVGKYTERNNLGWKCKEVPRVKVVGRYVSLAIAGREHYFAAHLQFTIKTQMRNFPLNETISDYTQRPKGKPHTPPNGGKLGQRHGGKDRPTWLNKEAGRRLALVAEPERNLGLFTLPAVSVFLGDQTAYLGFQPSTGVVVLGSQAREYGEPTTFEAPGLLRFMFDLGGG</sequence>
<gene>
    <name evidence="2" type="ORF">CCUS01_13058</name>
</gene>
<evidence type="ECO:0000313" key="3">
    <source>
        <dbReference type="Proteomes" id="UP001239213"/>
    </source>
</evidence>
<protein>
    <submittedName>
        <fullName evidence="2">Uncharacterized protein</fullName>
    </submittedName>
</protein>
<proteinExistence type="predicted"/>
<evidence type="ECO:0000313" key="2">
    <source>
        <dbReference type="EMBL" id="KAK1497665.1"/>
    </source>
</evidence>